<accession>A0A7Y3T6X8</accession>
<dbReference type="Proteomes" id="UP000526233">
    <property type="component" value="Unassembled WGS sequence"/>
</dbReference>
<dbReference type="EMBL" id="PKQI01000001">
    <property type="protein sequence ID" value="NNV20357.1"/>
    <property type="molecule type" value="Genomic_DNA"/>
</dbReference>
<proteinExistence type="predicted"/>
<evidence type="ECO:0000313" key="1">
    <source>
        <dbReference type="EMBL" id="NNV20357.1"/>
    </source>
</evidence>
<comment type="caution">
    <text evidence="1">The sequence shown here is derived from an EMBL/GenBank/DDBJ whole genome shotgun (WGS) entry which is preliminary data.</text>
</comment>
<name>A0A7Y3T6X8_9HYPH</name>
<protein>
    <submittedName>
        <fullName evidence="1">Uncharacterized protein</fullName>
    </submittedName>
</protein>
<organism evidence="1 2">
    <name type="scientific">Brucella pseudogrignonensis</name>
    <dbReference type="NCBI Taxonomy" id="419475"/>
    <lineage>
        <taxon>Bacteria</taxon>
        <taxon>Pseudomonadati</taxon>
        <taxon>Pseudomonadota</taxon>
        <taxon>Alphaproteobacteria</taxon>
        <taxon>Hyphomicrobiales</taxon>
        <taxon>Brucellaceae</taxon>
        <taxon>Brucella/Ochrobactrum group</taxon>
        <taxon>Brucella</taxon>
    </lineage>
</organism>
<sequence length="108" mass="13194">MMVRASNFFNSLRHGATQIRRHWARAASFHRSCFLKRLHNTEPLKPLYLFIFMHFHMQSRFALLLEMLRRRKSCKWAMPDIGQLRIFRSLFRYFRSREPFFCPVASCH</sequence>
<dbReference type="AlphaFoldDB" id="A0A7Y3T6X8"/>
<reference evidence="1 2" key="1">
    <citation type="submission" date="2018-11" db="EMBL/GenBank/DDBJ databases">
        <title>Genome sequencing and analysis.</title>
        <authorList>
            <person name="Huang Y.-T."/>
        </authorList>
    </citation>
    <scope>NUCLEOTIDE SEQUENCE [LARGE SCALE GENOMIC DNA]</scope>
    <source>
        <strain evidence="1 2">SHIN</strain>
    </source>
</reference>
<gene>
    <name evidence="1" type="ORF">EHE22_07960</name>
</gene>
<evidence type="ECO:0000313" key="2">
    <source>
        <dbReference type="Proteomes" id="UP000526233"/>
    </source>
</evidence>